<dbReference type="RefSeq" id="WP_387701830.1">
    <property type="nucleotide sequence ID" value="NZ_JBIAMX010000014.1"/>
</dbReference>
<gene>
    <name evidence="1" type="ORF">ACFYTF_21315</name>
</gene>
<keyword evidence="2" id="KW-1185">Reference proteome</keyword>
<evidence type="ECO:0000313" key="2">
    <source>
        <dbReference type="Proteomes" id="UP001601444"/>
    </source>
</evidence>
<protein>
    <recommendedName>
        <fullName evidence="3">GNAT family N-acetyltransferase</fullName>
    </recommendedName>
</protein>
<dbReference type="Proteomes" id="UP001601444">
    <property type="component" value="Unassembled WGS sequence"/>
</dbReference>
<comment type="caution">
    <text evidence="1">The sequence shown here is derived from an EMBL/GenBank/DDBJ whole genome shotgun (WGS) entry which is preliminary data.</text>
</comment>
<name>A0ABW6PSH7_9NOCA</name>
<accession>A0ABW6PSH7</accession>
<sequence length="250" mass="27143">MAVESARDAVVLRYRDLHTGCVIRVSTPNTRPWLWQQYLAGAQRVYRRYGVESALEYERFADGDGTALFAAVCARGEAGGDVVVAGLRAQRPVTGPDRVHGLAAWRGRPGHAELSRAVAERVDAGIVEVKAVWADRAATRRPELGATLARAVVHLTWLLGARYGFVTTGDGNVDRYASSGARVQPGVPPVPYPDDRYRTVPMWWDLHRPDDAEPLQRILVAAERAELAGRLAALGRPAPTGGAYEGRIGA</sequence>
<evidence type="ECO:0000313" key="1">
    <source>
        <dbReference type="EMBL" id="MFF0545376.1"/>
    </source>
</evidence>
<evidence type="ECO:0008006" key="3">
    <source>
        <dbReference type="Google" id="ProtNLM"/>
    </source>
</evidence>
<dbReference type="EMBL" id="JBIAMX010000014">
    <property type="protein sequence ID" value="MFF0545376.1"/>
    <property type="molecule type" value="Genomic_DNA"/>
</dbReference>
<organism evidence="1 2">
    <name type="scientific">Nocardia thailandica</name>
    <dbReference type="NCBI Taxonomy" id="257275"/>
    <lineage>
        <taxon>Bacteria</taxon>
        <taxon>Bacillati</taxon>
        <taxon>Actinomycetota</taxon>
        <taxon>Actinomycetes</taxon>
        <taxon>Mycobacteriales</taxon>
        <taxon>Nocardiaceae</taxon>
        <taxon>Nocardia</taxon>
    </lineage>
</organism>
<proteinExistence type="predicted"/>
<reference evidence="1 2" key="1">
    <citation type="submission" date="2024-10" db="EMBL/GenBank/DDBJ databases">
        <title>The Natural Products Discovery Center: Release of the First 8490 Sequenced Strains for Exploring Actinobacteria Biosynthetic Diversity.</title>
        <authorList>
            <person name="Kalkreuter E."/>
            <person name="Kautsar S.A."/>
            <person name="Yang D."/>
            <person name="Bader C.D."/>
            <person name="Teijaro C.N."/>
            <person name="Fluegel L."/>
            <person name="Davis C.M."/>
            <person name="Simpson J.R."/>
            <person name="Lauterbach L."/>
            <person name="Steele A.D."/>
            <person name="Gui C."/>
            <person name="Meng S."/>
            <person name="Li G."/>
            <person name="Viehrig K."/>
            <person name="Ye F."/>
            <person name="Su P."/>
            <person name="Kiefer A.F."/>
            <person name="Nichols A."/>
            <person name="Cepeda A.J."/>
            <person name="Yan W."/>
            <person name="Fan B."/>
            <person name="Jiang Y."/>
            <person name="Adhikari A."/>
            <person name="Zheng C.-J."/>
            <person name="Schuster L."/>
            <person name="Cowan T.M."/>
            <person name="Smanski M.J."/>
            <person name="Chevrette M.G."/>
            <person name="De Carvalho L.P.S."/>
            <person name="Shen B."/>
        </authorList>
    </citation>
    <scope>NUCLEOTIDE SEQUENCE [LARGE SCALE GENOMIC DNA]</scope>
    <source>
        <strain evidence="1 2">NPDC004045</strain>
    </source>
</reference>